<name>A0A3B0ZW14_9ZZZZ</name>
<accession>A0A3B0ZW14</accession>
<organism evidence="2">
    <name type="scientific">hydrothermal vent metagenome</name>
    <dbReference type="NCBI Taxonomy" id="652676"/>
    <lineage>
        <taxon>unclassified sequences</taxon>
        <taxon>metagenomes</taxon>
        <taxon>ecological metagenomes</taxon>
    </lineage>
</organism>
<evidence type="ECO:0000256" key="1">
    <source>
        <dbReference type="SAM" id="MobiDB-lite"/>
    </source>
</evidence>
<feature type="compositionally biased region" description="Polar residues" evidence="1">
    <location>
        <begin position="21"/>
        <end position="37"/>
    </location>
</feature>
<dbReference type="EMBL" id="UOFO01000052">
    <property type="protein sequence ID" value="VAW84766.1"/>
    <property type="molecule type" value="Genomic_DNA"/>
</dbReference>
<reference evidence="2" key="1">
    <citation type="submission" date="2018-06" db="EMBL/GenBank/DDBJ databases">
        <authorList>
            <person name="Zhirakovskaya E."/>
        </authorList>
    </citation>
    <scope>NUCLEOTIDE SEQUENCE</scope>
</reference>
<protein>
    <submittedName>
        <fullName evidence="2">Uncharacterized protein</fullName>
    </submittedName>
</protein>
<feature type="region of interest" description="Disordered" evidence="1">
    <location>
        <begin position="1"/>
        <end position="55"/>
    </location>
</feature>
<dbReference type="AlphaFoldDB" id="A0A3B0ZW14"/>
<gene>
    <name evidence="2" type="ORF">MNBD_GAMMA16-1342</name>
</gene>
<evidence type="ECO:0000313" key="2">
    <source>
        <dbReference type="EMBL" id="VAW84766.1"/>
    </source>
</evidence>
<proteinExistence type="predicted"/>
<sequence>MTKKLGSTLARSVRRAKEKQPQNSTLNTQQDSESPKFTTPELPLPSIPSRRVWPD</sequence>